<comment type="caution">
    <text evidence="2">The sequence shown here is derived from an EMBL/GenBank/DDBJ whole genome shotgun (WGS) entry which is preliminary data.</text>
</comment>
<dbReference type="InterPro" id="IPR041698">
    <property type="entry name" value="Methyltransf_25"/>
</dbReference>
<gene>
    <name evidence="2" type="ORF">TrLO_g2816</name>
</gene>
<dbReference type="OrthoDB" id="3265906at2759"/>
<evidence type="ECO:0000313" key="2">
    <source>
        <dbReference type="EMBL" id="GMI17178.1"/>
    </source>
</evidence>
<dbReference type="Pfam" id="PF13649">
    <property type="entry name" value="Methyltransf_25"/>
    <property type="match status" value="1"/>
</dbReference>
<sequence>MLQRLTPAITSPLLRLRLPSSKLSITAASARSLSTQSTHDTSESTKFGALASSWYPSKPASSLMPPETLTPPPRNPLLEMNPHRISFTLSHLPTEEYTNITALDVGAGGGIATGSLLGLGMGVTAVEPSIELCELLKTRYDDTDLKIHNGPLETLPSTQKYHLTTAFEIIEHLAPNTLPSFIENLTSVTTSTIVISSISKTLTSLLKCKLAPELIGIVPWGTHEYSKFVPPETLIKLMKENEWECVKHEEMRIEGGLLSEIEFGVRGRGGVWEEGEGGGNYVMAFKPCSSSSSSGENR</sequence>
<proteinExistence type="predicted"/>
<feature type="domain" description="Methyltransferase" evidence="1">
    <location>
        <begin position="103"/>
        <end position="189"/>
    </location>
</feature>
<accession>A0A9W7KZ30</accession>
<dbReference type="EMBL" id="BRXW01000280">
    <property type="protein sequence ID" value="GMI17178.1"/>
    <property type="molecule type" value="Genomic_DNA"/>
</dbReference>
<evidence type="ECO:0000259" key="1">
    <source>
        <dbReference type="Pfam" id="PF13649"/>
    </source>
</evidence>
<name>A0A9W7KZ30_9STRA</name>
<dbReference type="AlphaFoldDB" id="A0A9W7KZ30"/>
<dbReference type="Proteomes" id="UP001165122">
    <property type="component" value="Unassembled WGS sequence"/>
</dbReference>
<evidence type="ECO:0000313" key="3">
    <source>
        <dbReference type="Proteomes" id="UP001165122"/>
    </source>
</evidence>
<dbReference type="SUPFAM" id="SSF53335">
    <property type="entry name" value="S-adenosyl-L-methionine-dependent methyltransferases"/>
    <property type="match status" value="1"/>
</dbReference>
<dbReference type="InterPro" id="IPR029063">
    <property type="entry name" value="SAM-dependent_MTases_sf"/>
</dbReference>
<keyword evidence="3" id="KW-1185">Reference proteome</keyword>
<reference evidence="3" key="1">
    <citation type="journal article" date="2023" name="Commun. Biol.">
        <title>Genome analysis of Parmales, the sister group of diatoms, reveals the evolutionary specialization of diatoms from phago-mixotrophs to photoautotrophs.</title>
        <authorList>
            <person name="Ban H."/>
            <person name="Sato S."/>
            <person name="Yoshikawa S."/>
            <person name="Yamada K."/>
            <person name="Nakamura Y."/>
            <person name="Ichinomiya M."/>
            <person name="Sato N."/>
            <person name="Blanc-Mathieu R."/>
            <person name="Endo H."/>
            <person name="Kuwata A."/>
            <person name="Ogata H."/>
        </authorList>
    </citation>
    <scope>NUCLEOTIDE SEQUENCE [LARGE SCALE GENOMIC DNA]</scope>
    <source>
        <strain evidence="3">NIES 3700</strain>
    </source>
</reference>
<dbReference type="Gene3D" id="3.40.50.150">
    <property type="entry name" value="Vaccinia Virus protein VP39"/>
    <property type="match status" value="1"/>
</dbReference>
<organism evidence="2 3">
    <name type="scientific">Triparma laevis f. longispina</name>
    <dbReference type="NCBI Taxonomy" id="1714387"/>
    <lineage>
        <taxon>Eukaryota</taxon>
        <taxon>Sar</taxon>
        <taxon>Stramenopiles</taxon>
        <taxon>Ochrophyta</taxon>
        <taxon>Bolidophyceae</taxon>
        <taxon>Parmales</taxon>
        <taxon>Triparmaceae</taxon>
        <taxon>Triparma</taxon>
    </lineage>
</organism>
<protein>
    <recommendedName>
        <fullName evidence="1">Methyltransferase domain-containing protein</fullName>
    </recommendedName>
</protein>